<gene>
    <name evidence="2" type="ORF">T190423A01A_10639</name>
</gene>
<feature type="transmembrane region" description="Helical" evidence="1">
    <location>
        <begin position="9"/>
        <end position="25"/>
    </location>
</feature>
<reference evidence="2 3" key="1">
    <citation type="submission" date="2024-05" db="EMBL/GenBank/DDBJ databases">
        <authorList>
            <person name="Duchaud E."/>
        </authorList>
    </citation>
    <scope>NUCLEOTIDE SEQUENCE [LARGE SCALE GENOMIC DNA]</scope>
    <source>
        <strain evidence="2">Ena-SAMPLE-TAB-13-05-2024-13:56:06:370-140308</strain>
    </source>
</reference>
<sequence>MKLNKNKRGVIFLIIITVFGFYKIFEQKVSKDNSKLMLATVTGKSCSSGTFGHSSSIWVKYAGKRYLVYLNYSKCKKLKIDDELELLYSEIDDKFYDKDKKVLYFF</sequence>
<keyword evidence="1" id="KW-1133">Transmembrane helix</keyword>
<proteinExistence type="predicted"/>
<protein>
    <submittedName>
        <fullName evidence="2">Uncharacterized protein</fullName>
    </submittedName>
</protein>
<accession>A0ABP1EU91</accession>
<evidence type="ECO:0000256" key="1">
    <source>
        <dbReference type="SAM" id="Phobius"/>
    </source>
</evidence>
<dbReference type="EMBL" id="CAXJIO010000010">
    <property type="protein sequence ID" value="CAL2102076.1"/>
    <property type="molecule type" value="Genomic_DNA"/>
</dbReference>
<keyword evidence="1" id="KW-0472">Membrane</keyword>
<dbReference type="Proteomes" id="UP001497527">
    <property type="component" value="Unassembled WGS sequence"/>
</dbReference>
<evidence type="ECO:0000313" key="2">
    <source>
        <dbReference type="EMBL" id="CAL2102076.1"/>
    </source>
</evidence>
<dbReference type="RefSeq" id="WP_348714531.1">
    <property type="nucleotide sequence ID" value="NZ_CAXJIO010000010.1"/>
</dbReference>
<comment type="caution">
    <text evidence="2">The sequence shown here is derived from an EMBL/GenBank/DDBJ whole genome shotgun (WGS) entry which is preliminary data.</text>
</comment>
<organism evidence="2 3">
    <name type="scientific">Tenacibaculum polynesiense</name>
    <dbReference type="NCBI Taxonomy" id="3137857"/>
    <lineage>
        <taxon>Bacteria</taxon>
        <taxon>Pseudomonadati</taxon>
        <taxon>Bacteroidota</taxon>
        <taxon>Flavobacteriia</taxon>
        <taxon>Flavobacteriales</taxon>
        <taxon>Flavobacteriaceae</taxon>
        <taxon>Tenacibaculum</taxon>
    </lineage>
</organism>
<keyword evidence="1" id="KW-0812">Transmembrane</keyword>
<name>A0ABP1EU91_9FLAO</name>
<evidence type="ECO:0000313" key="3">
    <source>
        <dbReference type="Proteomes" id="UP001497527"/>
    </source>
</evidence>
<keyword evidence="3" id="KW-1185">Reference proteome</keyword>